<reference evidence="3 4" key="1">
    <citation type="submission" date="2023-07" db="EMBL/GenBank/DDBJ databases">
        <title>Sorghum-associated microbial communities from plants grown in Nebraska, USA.</title>
        <authorList>
            <person name="Schachtman D."/>
        </authorList>
    </citation>
    <scope>NUCLEOTIDE SEQUENCE [LARGE SCALE GENOMIC DNA]</scope>
    <source>
        <strain evidence="3 4">DS1039</strain>
    </source>
</reference>
<keyword evidence="2" id="KW-0472">Membrane</keyword>
<dbReference type="Pfam" id="PF02321">
    <property type="entry name" value="OEP"/>
    <property type="match status" value="2"/>
</dbReference>
<gene>
    <name evidence="3" type="ORF">J2776_002852</name>
</gene>
<dbReference type="Gene3D" id="1.20.1600.10">
    <property type="entry name" value="Outer membrane efflux proteins (OEP)"/>
    <property type="match status" value="1"/>
</dbReference>
<keyword evidence="2" id="KW-1134">Transmembrane beta strand</keyword>
<keyword evidence="2" id="KW-0812">Transmembrane</keyword>
<dbReference type="NCBIfam" id="TIGR01845">
    <property type="entry name" value="outer_NodT"/>
    <property type="match status" value="1"/>
</dbReference>
<dbReference type="Gene3D" id="2.20.200.10">
    <property type="entry name" value="Outer membrane efflux proteins (OEP)"/>
    <property type="match status" value="1"/>
</dbReference>
<comment type="similarity">
    <text evidence="1 2">Belongs to the outer membrane factor (OMF) (TC 1.B.17) family.</text>
</comment>
<name>A0ABU1KZ21_9BURK</name>
<keyword evidence="4" id="KW-1185">Reference proteome</keyword>
<dbReference type="PANTHER" id="PTHR30203:SF33">
    <property type="entry name" value="BLR4455 PROTEIN"/>
    <property type="match status" value="1"/>
</dbReference>
<proteinExistence type="inferred from homology"/>
<dbReference type="SUPFAM" id="SSF56954">
    <property type="entry name" value="Outer membrane efflux proteins (OEP)"/>
    <property type="match status" value="1"/>
</dbReference>
<dbReference type="PANTHER" id="PTHR30203">
    <property type="entry name" value="OUTER MEMBRANE CATION EFFLUX PROTEIN"/>
    <property type="match status" value="1"/>
</dbReference>
<keyword evidence="2" id="KW-0564">Palmitate</keyword>
<sequence length="467" mass="50130">MDIPVAFKEAKAVANPGDAASANFWKDAQPSDQAYRGQWWKVFGDKQLDQLEEQALDANQSLKAAAARVREARAIQTSTRAGLFPTIGAGFGPTREKVSPTSVFQPDGNDIAAQTVWRAQGTVSYEADLFGRVSDTVRAAQAESKQADALLKSVQLSLQADVADNYFRLRELDSELDVYAKTVELRRQTLALTQSRYGAGQVAEIDVERAKSELATAQSESMTAQRLRAASEHSLAVLLGKAPPDFSMAARPLTPMDVTVPPGLPSSLLERRPDVAAAERAMQAANARIGVAKAAYFPSLSITGSAGFEAATLGDLFKWSSRAFILGPAAGTALTLPLFDGGRRKGNLENARAVFDEDVANYRQQVLQAFREVEDDLSELRILSDQTRAQSVAVTASKRADFLARSQYREGAVDYLDVIDADRTVLAAQLTAVQLSGVQATASVNLIRALGGGWGSDPDPVAAQPVQ</sequence>
<organism evidence="3 4">
    <name type="scientific">Paraburkholderia caledonica</name>
    <dbReference type="NCBI Taxonomy" id="134536"/>
    <lineage>
        <taxon>Bacteria</taxon>
        <taxon>Pseudomonadati</taxon>
        <taxon>Pseudomonadota</taxon>
        <taxon>Betaproteobacteria</taxon>
        <taxon>Burkholderiales</taxon>
        <taxon>Burkholderiaceae</taxon>
        <taxon>Paraburkholderia</taxon>
    </lineage>
</organism>
<dbReference type="EMBL" id="JAVDQN010000002">
    <property type="protein sequence ID" value="MDR6376152.1"/>
    <property type="molecule type" value="Genomic_DNA"/>
</dbReference>
<evidence type="ECO:0000256" key="1">
    <source>
        <dbReference type="ARBA" id="ARBA00007613"/>
    </source>
</evidence>
<dbReference type="Proteomes" id="UP001185254">
    <property type="component" value="Unassembled WGS sequence"/>
</dbReference>
<comment type="subcellular location">
    <subcellularLocation>
        <location evidence="2">Cell membrane</location>
        <topology evidence="2">Lipid-anchor</topology>
    </subcellularLocation>
</comment>
<evidence type="ECO:0000313" key="4">
    <source>
        <dbReference type="Proteomes" id="UP001185254"/>
    </source>
</evidence>
<accession>A0ABU1KZ21</accession>
<evidence type="ECO:0000256" key="2">
    <source>
        <dbReference type="RuleBase" id="RU362097"/>
    </source>
</evidence>
<keyword evidence="2" id="KW-0449">Lipoprotein</keyword>
<dbReference type="InterPro" id="IPR003423">
    <property type="entry name" value="OMP_efflux"/>
</dbReference>
<evidence type="ECO:0000313" key="3">
    <source>
        <dbReference type="EMBL" id="MDR6376152.1"/>
    </source>
</evidence>
<protein>
    <submittedName>
        <fullName evidence="3">Multidrug efflux system outer membrane protein</fullName>
    </submittedName>
</protein>
<dbReference type="InterPro" id="IPR010131">
    <property type="entry name" value="MdtP/NodT-like"/>
</dbReference>
<comment type="caution">
    <text evidence="3">The sequence shown here is derived from an EMBL/GenBank/DDBJ whole genome shotgun (WGS) entry which is preliminary data.</text>
</comment>